<dbReference type="PANTHER" id="PTHR44259">
    <property type="entry name" value="OS07G0183000 PROTEIN-RELATED"/>
    <property type="match status" value="1"/>
</dbReference>
<protein>
    <submittedName>
        <fullName evidence="4">Uncharacterized protein LOC107830270</fullName>
    </submittedName>
</protein>
<sequence>MGNWSNTPEVLLVIIAEKLKMIEDFVAFRGVCSSWRSAVPKENFTGITQLACAVHARNVVTLSKSAIHHLQHRPQTTLEIQTVSNKWRRLGQWNKYYYKERYFASKGWLFAIGRHGDTCLFHPFSRAQIRLPHVRTLPECDEKDLIIEAVLSSSPSSSSSSCSCLNNYVLIIRYDGCISSGLAFWRPGKDVFTELKNYEPELQWFAITCCSNGKLYALDAGGTIVVWDMKIGSNNNNNKDNDDVPVVELVIESPCVDHSSFYVDPWLMLLVESDDGEVFTVARDTFRDNYIIHRIDVNNKKCVRVKDMGNRALFFGLRARVGFFMEPSEIPTCVSNHIYLDERRIYYKRYLLENTDEDQDKHSRRAAKPGIYSFPNGPLAPFKRKRHNAS</sequence>
<accession>A0A1S4DIP7</accession>
<dbReference type="Pfam" id="PF03478">
    <property type="entry name" value="Beta-prop_KIB1-4"/>
    <property type="match status" value="1"/>
</dbReference>
<dbReference type="PANTHER" id="PTHR44259:SF62">
    <property type="entry name" value="DUF295 DOMAIN-CONTAINING PROTEIN"/>
    <property type="match status" value="1"/>
</dbReference>
<gene>
    <name evidence="4" type="primary">LOC107830270</name>
</gene>
<proteinExistence type="predicted"/>
<evidence type="ECO:0000259" key="2">
    <source>
        <dbReference type="Pfam" id="PF03478"/>
    </source>
</evidence>
<evidence type="ECO:0000313" key="4">
    <source>
        <dbReference type="RefSeq" id="XP_016513270.1"/>
    </source>
</evidence>
<keyword evidence="3" id="KW-1185">Reference proteome</keyword>
<name>A0A1S4DIP7_TOBAC</name>
<dbReference type="PaxDb" id="4097-A0A1S4DIP7"/>
<dbReference type="InterPro" id="IPR011043">
    <property type="entry name" value="Gal_Oxase/kelch_b-propeller"/>
</dbReference>
<dbReference type="AlphaFoldDB" id="A0A1S4DIP7"/>
<dbReference type="InterPro" id="IPR050942">
    <property type="entry name" value="F-box_BR-signaling"/>
</dbReference>
<reference evidence="3" key="1">
    <citation type="journal article" date="2014" name="Nat. Commun.">
        <title>The tobacco genome sequence and its comparison with those of tomato and potato.</title>
        <authorList>
            <person name="Sierro N."/>
            <person name="Battey J.N."/>
            <person name="Ouadi S."/>
            <person name="Bakaher N."/>
            <person name="Bovet L."/>
            <person name="Willig A."/>
            <person name="Goepfert S."/>
            <person name="Peitsch M.C."/>
            <person name="Ivanov N.V."/>
        </authorList>
    </citation>
    <scope>NUCLEOTIDE SEQUENCE [LARGE SCALE GENOMIC DNA]</scope>
</reference>
<reference evidence="4" key="2">
    <citation type="submission" date="2025-08" db="UniProtKB">
        <authorList>
            <consortium name="RefSeq"/>
        </authorList>
    </citation>
    <scope>IDENTIFICATION</scope>
    <source>
        <tissue evidence="4">Leaf</tissue>
    </source>
</reference>
<dbReference type="Proteomes" id="UP000790787">
    <property type="component" value="Chromosome 9"/>
</dbReference>
<feature type="region of interest" description="Disordered" evidence="1">
    <location>
        <begin position="358"/>
        <end position="390"/>
    </location>
</feature>
<feature type="domain" description="KIB1-4 beta-propeller" evidence="2">
    <location>
        <begin position="97"/>
        <end position="342"/>
    </location>
</feature>
<organism evidence="3 4">
    <name type="scientific">Nicotiana tabacum</name>
    <name type="common">Common tobacco</name>
    <dbReference type="NCBI Taxonomy" id="4097"/>
    <lineage>
        <taxon>Eukaryota</taxon>
        <taxon>Viridiplantae</taxon>
        <taxon>Streptophyta</taxon>
        <taxon>Embryophyta</taxon>
        <taxon>Tracheophyta</taxon>
        <taxon>Spermatophyta</taxon>
        <taxon>Magnoliopsida</taxon>
        <taxon>eudicotyledons</taxon>
        <taxon>Gunneridae</taxon>
        <taxon>Pentapetalae</taxon>
        <taxon>asterids</taxon>
        <taxon>lamiids</taxon>
        <taxon>Solanales</taxon>
        <taxon>Solanaceae</taxon>
        <taxon>Nicotianoideae</taxon>
        <taxon>Nicotianeae</taxon>
        <taxon>Nicotiana</taxon>
    </lineage>
</organism>
<dbReference type="STRING" id="4097.A0A1S4DIP7"/>
<dbReference type="KEGG" id="nta:107830270"/>
<evidence type="ECO:0000313" key="3">
    <source>
        <dbReference type="Proteomes" id="UP000790787"/>
    </source>
</evidence>
<dbReference type="InterPro" id="IPR005174">
    <property type="entry name" value="KIB1-4_b-propeller"/>
</dbReference>
<dbReference type="RefSeq" id="XP_016513270.1">
    <property type="nucleotide sequence ID" value="XM_016657784.1"/>
</dbReference>
<dbReference type="SUPFAM" id="SSF50965">
    <property type="entry name" value="Galactose oxidase, central domain"/>
    <property type="match status" value="1"/>
</dbReference>
<evidence type="ECO:0000256" key="1">
    <source>
        <dbReference type="SAM" id="MobiDB-lite"/>
    </source>
</evidence>
<dbReference type="OrthoDB" id="1260790at2759"/>
<dbReference type="GeneID" id="107830270"/>
<dbReference type="OMA" id="CAVHARN"/>